<dbReference type="AlphaFoldDB" id="A0A1M6K0G1"/>
<name>A0A1M6K0G1_9CLOT</name>
<keyword evidence="3" id="KW-1185">Reference proteome</keyword>
<sequence>MGWFKDMATKAAIKLLNIQPAMSTQITIQEAYTYETNLMRNKIWYRGEAYELDQFFKNISSDPVNKARFWSAVPSKDLSIRKIHSGLPAIIVDKLGDIVVSDIDKIEVAKEEFNNTWEEIRKDNKFNDMLPDVIASTLISGDGAFKITIDTDITPYPIIEYFDGDRVECIRRRDRLYEVKFFTFYNLKNRQYKLIETYGKGYVRYRLVDDKENEVPLSTIPDTADLLNVEFDGDFIMAVPLMFFKSPKWDGRGKSIFDSKSDSFDALDEVISQWIDAIRDGRVQKYIPEDLIPCDPSTGEMLKPNPFDNKFIAVGSNKSEDVNNQIDMKQADINYLAYVESYANAIDMCLQGIISPSTLGIDLKKTDNAEAQREKEKATLYTRNKMVDILTEVIPQLVNIVLKTNDVLNSKSVGEYETTIAFGEYASPDFDSTVETVGKAKSYGIMSVEQCIEELYGDTWTDEEKAEEVQRIKEQNGMIEAEEPKVVDGDELNNIDDPVNNEDDLNGQEE</sequence>
<feature type="compositionally biased region" description="Acidic residues" evidence="1">
    <location>
        <begin position="489"/>
        <end position="510"/>
    </location>
</feature>
<dbReference type="STRING" id="1121302.SAMN02745163_02065"/>
<reference evidence="2 3" key="1">
    <citation type="submission" date="2016-11" db="EMBL/GenBank/DDBJ databases">
        <authorList>
            <person name="Jaros S."/>
            <person name="Januszkiewicz K."/>
            <person name="Wedrychowicz H."/>
        </authorList>
    </citation>
    <scope>NUCLEOTIDE SEQUENCE [LARGE SCALE GENOMIC DNA]</scope>
    <source>
        <strain evidence="2 3">DSM 21758</strain>
    </source>
</reference>
<protein>
    <submittedName>
        <fullName evidence="2">Phage portal protein, SPP1 Gp6-like</fullName>
    </submittedName>
</protein>
<dbReference type="EMBL" id="FQZB01000009">
    <property type="protein sequence ID" value="SHJ52423.1"/>
    <property type="molecule type" value="Genomic_DNA"/>
</dbReference>
<feature type="region of interest" description="Disordered" evidence="1">
    <location>
        <begin position="467"/>
        <end position="510"/>
    </location>
</feature>
<dbReference type="RefSeq" id="WP_072986791.1">
    <property type="nucleotide sequence ID" value="NZ_FQZB01000009.1"/>
</dbReference>
<evidence type="ECO:0000256" key="1">
    <source>
        <dbReference type="SAM" id="MobiDB-lite"/>
    </source>
</evidence>
<gene>
    <name evidence="2" type="ORF">SAMN02745163_02065</name>
</gene>
<proteinExistence type="predicted"/>
<evidence type="ECO:0000313" key="3">
    <source>
        <dbReference type="Proteomes" id="UP000184310"/>
    </source>
</evidence>
<organism evidence="2 3">
    <name type="scientific">Clostridium cavendishii DSM 21758</name>
    <dbReference type="NCBI Taxonomy" id="1121302"/>
    <lineage>
        <taxon>Bacteria</taxon>
        <taxon>Bacillati</taxon>
        <taxon>Bacillota</taxon>
        <taxon>Clostridia</taxon>
        <taxon>Eubacteriales</taxon>
        <taxon>Clostridiaceae</taxon>
        <taxon>Clostridium</taxon>
    </lineage>
</organism>
<evidence type="ECO:0000313" key="2">
    <source>
        <dbReference type="EMBL" id="SHJ52423.1"/>
    </source>
</evidence>
<dbReference type="Proteomes" id="UP000184310">
    <property type="component" value="Unassembled WGS sequence"/>
</dbReference>
<accession>A0A1M6K0G1</accession>
<dbReference type="OrthoDB" id="2509227at2"/>